<evidence type="ECO:0000313" key="1">
    <source>
        <dbReference type="EMBL" id="GAA0366222.1"/>
    </source>
</evidence>
<proteinExistence type="predicted"/>
<sequence length="66" mass="7269">MRHESTVPVVVSGTTDSVRWRNSIVDNRPVMAMSWITRVTVEGADVAKQAIIFVTRVTGAQIMEPA</sequence>
<evidence type="ECO:0000313" key="2">
    <source>
        <dbReference type="Proteomes" id="UP001500063"/>
    </source>
</evidence>
<name>A0ABP3HB47_9ACTN</name>
<dbReference type="Proteomes" id="UP001500063">
    <property type="component" value="Unassembled WGS sequence"/>
</dbReference>
<gene>
    <name evidence="1" type="ORF">GCM10010319_50150</name>
</gene>
<organism evidence="1 2">
    <name type="scientific">Streptomyces blastmyceticus</name>
    <dbReference type="NCBI Taxonomy" id="68180"/>
    <lineage>
        <taxon>Bacteria</taxon>
        <taxon>Bacillati</taxon>
        <taxon>Actinomycetota</taxon>
        <taxon>Actinomycetes</taxon>
        <taxon>Kitasatosporales</taxon>
        <taxon>Streptomycetaceae</taxon>
        <taxon>Streptomyces</taxon>
    </lineage>
</organism>
<keyword evidence="2" id="KW-1185">Reference proteome</keyword>
<dbReference type="EMBL" id="BAAABW010000026">
    <property type="protein sequence ID" value="GAA0366222.1"/>
    <property type="molecule type" value="Genomic_DNA"/>
</dbReference>
<comment type="caution">
    <text evidence="1">The sequence shown here is derived from an EMBL/GenBank/DDBJ whole genome shotgun (WGS) entry which is preliminary data.</text>
</comment>
<protein>
    <submittedName>
        <fullName evidence="1">Uncharacterized protein</fullName>
    </submittedName>
</protein>
<reference evidence="2" key="1">
    <citation type="journal article" date="2019" name="Int. J. Syst. Evol. Microbiol.">
        <title>The Global Catalogue of Microorganisms (GCM) 10K type strain sequencing project: providing services to taxonomists for standard genome sequencing and annotation.</title>
        <authorList>
            <consortium name="The Broad Institute Genomics Platform"/>
            <consortium name="The Broad Institute Genome Sequencing Center for Infectious Disease"/>
            <person name="Wu L."/>
            <person name="Ma J."/>
        </authorList>
    </citation>
    <scope>NUCLEOTIDE SEQUENCE [LARGE SCALE GENOMIC DNA]</scope>
    <source>
        <strain evidence="2">JCM 4565</strain>
    </source>
</reference>
<accession>A0ABP3HB47</accession>